<dbReference type="Gene3D" id="1.25.40.10">
    <property type="entry name" value="Tetratricopeptide repeat domain"/>
    <property type="match status" value="1"/>
</dbReference>
<dbReference type="GO" id="GO:0005198">
    <property type="term" value="F:structural molecule activity"/>
    <property type="evidence" value="ECO:0007669"/>
    <property type="project" value="UniProtKB-UniRule"/>
</dbReference>
<sequence>MDEESILFGIRNAFALGNYQIVINEVSSARTIQSPAAKLESQSFLYRSYVAQGKYNLVINDIAESGAEGPLTAIRLLAIYLRAKQKNEDAQPIIEQALALLEEGANRVDQTIQVVVATILVNDGKSEEALKVLHTRSKKLECCALAVQIYLQMDRLDLARKEVAQAKSWAEDALLLQMMEAWVDLRVGGDKYQEAFYIFEEFGQSNAEPSIKVLNGQAAANIALGRYPEAESVLMEALNKNNDDPETLVNMIVCANLTSKPSDVVNRYVSQLREVAPQHPYLQELDLKSSLFDRAATRFALVDSS</sequence>
<dbReference type="Proteomes" id="UP000646827">
    <property type="component" value="Unassembled WGS sequence"/>
</dbReference>
<evidence type="ECO:0000256" key="4">
    <source>
        <dbReference type="ARBA" id="ARBA00022448"/>
    </source>
</evidence>
<keyword evidence="9 11" id="KW-0472">Membrane</keyword>
<dbReference type="AlphaFoldDB" id="A0A8H7S4I7"/>
<dbReference type="InterPro" id="IPR011990">
    <property type="entry name" value="TPR-like_helical_dom_sf"/>
</dbReference>
<dbReference type="SUPFAM" id="SSF48452">
    <property type="entry name" value="TPR-like"/>
    <property type="match status" value="1"/>
</dbReference>
<dbReference type="GO" id="GO:0006888">
    <property type="term" value="P:endoplasmic reticulum to Golgi vesicle-mediated transport"/>
    <property type="evidence" value="ECO:0007669"/>
    <property type="project" value="TreeGrafter"/>
</dbReference>
<keyword evidence="8 11" id="KW-0333">Golgi apparatus</keyword>
<evidence type="ECO:0000256" key="8">
    <source>
        <dbReference type="ARBA" id="ARBA00023034"/>
    </source>
</evidence>
<dbReference type="GO" id="GO:0006890">
    <property type="term" value="P:retrograde vesicle-mediated transport, Golgi to endoplasmic reticulum"/>
    <property type="evidence" value="ECO:0007669"/>
    <property type="project" value="UniProtKB-UniRule"/>
</dbReference>
<organism evidence="12 13">
    <name type="scientific">Circinella minor</name>
    <dbReference type="NCBI Taxonomy" id="1195481"/>
    <lineage>
        <taxon>Eukaryota</taxon>
        <taxon>Fungi</taxon>
        <taxon>Fungi incertae sedis</taxon>
        <taxon>Mucoromycota</taxon>
        <taxon>Mucoromycotina</taxon>
        <taxon>Mucoromycetes</taxon>
        <taxon>Mucorales</taxon>
        <taxon>Lichtheimiaceae</taxon>
        <taxon>Circinella</taxon>
    </lineage>
</organism>
<comment type="subcellular location">
    <subcellularLocation>
        <location evidence="2">Cytoplasmic vesicle</location>
        <location evidence="2">COPI-coated vesicle membrane</location>
        <topology evidence="2">Peripheral membrane protein</topology>
        <orientation evidence="2">Cytoplasmic side</orientation>
    </subcellularLocation>
    <subcellularLocation>
        <location evidence="1">Golgi apparatus membrane</location>
        <topology evidence="1">Peripheral membrane protein</topology>
        <orientation evidence="1">Cytoplasmic side</orientation>
    </subcellularLocation>
</comment>
<accession>A0A8H7S4I7</accession>
<name>A0A8H7S4I7_9FUNG</name>
<protein>
    <recommendedName>
        <fullName evidence="11">Coatomer subunit epsilon</fullName>
    </recommendedName>
</protein>
<dbReference type="GO" id="GO:0000139">
    <property type="term" value="C:Golgi membrane"/>
    <property type="evidence" value="ECO:0007669"/>
    <property type="project" value="UniProtKB-SubCell"/>
</dbReference>
<evidence type="ECO:0000256" key="7">
    <source>
        <dbReference type="ARBA" id="ARBA00022927"/>
    </source>
</evidence>
<evidence type="ECO:0000256" key="11">
    <source>
        <dbReference type="PIRNR" id="PIRNR016478"/>
    </source>
</evidence>
<dbReference type="GO" id="GO:0006891">
    <property type="term" value="P:intra-Golgi vesicle-mediated transport"/>
    <property type="evidence" value="ECO:0007669"/>
    <property type="project" value="TreeGrafter"/>
</dbReference>
<reference evidence="12 13" key="1">
    <citation type="submission" date="2020-12" db="EMBL/GenBank/DDBJ databases">
        <title>Metabolic potential, ecology and presence of endohyphal bacteria is reflected in genomic diversity of Mucoromycotina.</title>
        <authorList>
            <person name="Muszewska A."/>
            <person name="Okrasinska A."/>
            <person name="Steczkiewicz K."/>
            <person name="Drgas O."/>
            <person name="Orlowska M."/>
            <person name="Perlinska-Lenart U."/>
            <person name="Aleksandrzak-Piekarczyk T."/>
            <person name="Szatraj K."/>
            <person name="Zielenkiewicz U."/>
            <person name="Pilsyk S."/>
            <person name="Malc E."/>
            <person name="Mieczkowski P."/>
            <person name="Kruszewska J.S."/>
            <person name="Biernat P."/>
            <person name="Pawlowska J."/>
        </authorList>
    </citation>
    <scope>NUCLEOTIDE SEQUENCE [LARGE SCALE GENOMIC DNA]</scope>
    <source>
        <strain evidence="12 13">CBS 142.35</strain>
    </source>
</reference>
<dbReference type="PANTHER" id="PTHR10805">
    <property type="entry name" value="COATOMER SUBUNIT EPSILON"/>
    <property type="match status" value="1"/>
</dbReference>
<dbReference type="InterPro" id="IPR006822">
    <property type="entry name" value="Coatomer_esu"/>
</dbReference>
<dbReference type="EMBL" id="JAEPRB010000076">
    <property type="protein sequence ID" value="KAG2222722.1"/>
    <property type="molecule type" value="Genomic_DNA"/>
</dbReference>
<evidence type="ECO:0000256" key="5">
    <source>
        <dbReference type="ARBA" id="ARBA00022490"/>
    </source>
</evidence>
<dbReference type="Pfam" id="PF04733">
    <property type="entry name" value="Coatomer_E"/>
    <property type="match status" value="1"/>
</dbReference>
<evidence type="ECO:0000256" key="3">
    <source>
        <dbReference type="ARBA" id="ARBA00008827"/>
    </source>
</evidence>
<dbReference type="GO" id="GO:0015031">
    <property type="term" value="P:protein transport"/>
    <property type="evidence" value="ECO:0007669"/>
    <property type="project" value="UniProtKB-UniRule"/>
</dbReference>
<keyword evidence="7 11" id="KW-0653">Protein transport</keyword>
<keyword evidence="5 11" id="KW-0963">Cytoplasm</keyword>
<evidence type="ECO:0000256" key="2">
    <source>
        <dbReference type="ARBA" id="ARBA00004347"/>
    </source>
</evidence>
<comment type="caution">
    <text evidence="12">The sequence shown here is derived from an EMBL/GenBank/DDBJ whole genome shotgun (WGS) entry which is preliminary data.</text>
</comment>
<comment type="similarity">
    <text evidence="3 11">Belongs to the COPE family.</text>
</comment>
<evidence type="ECO:0000256" key="10">
    <source>
        <dbReference type="ARBA" id="ARBA00023329"/>
    </source>
</evidence>
<evidence type="ECO:0000313" key="13">
    <source>
        <dbReference type="Proteomes" id="UP000646827"/>
    </source>
</evidence>
<dbReference type="PANTHER" id="PTHR10805:SF0">
    <property type="entry name" value="COATOMER SUBUNIT EPSILON"/>
    <property type="match status" value="1"/>
</dbReference>
<gene>
    <name evidence="12" type="ORF">INT45_011210</name>
</gene>
<evidence type="ECO:0000313" key="12">
    <source>
        <dbReference type="EMBL" id="KAG2222722.1"/>
    </source>
</evidence>
<evidence type="ECO:0000256" key="1">
    <source>
        <dbReference type="ARBA" id="ARBA00004255"/>
    </source>
</evidence>
<keyword evidence="4 11" id="KW-0813">Transport</keyword>
<keyword evidence="10 11" id="KW-0968">Cytoplasmic vesicle</keyword>
<evidence type="ECO:0000256" key="9">
    <source>
        <dbReference type="ARBA" id="ARBA00023136"/>
    </source>
</evidence>
<comment type="function">
    <text evidence="11">The coatomer is a cytosolic protein complex that binds to dilysine motifs and reversibly associates with Golgi non-clathrin-coated vesicles, which further mediate biosynthetic protein transport from the ER, via the Golgi up to the trans Golgi network. The coatomer complex is required for budding from Golgi membranes, and is essential for the retrograde Golgi-to-ER transport of dilysine-tagged proteins.</text>
</comment>
<dbReference type="PIRSF" id="PIRSF016478">
    <property type="entry name" value="Coatomer_esu"/>
    <property type="match status" value="1"/>
</dbReference>
<dbReference type="OrthoDB" id="310217at2759"/>
<proteinExistence type="inferred from homology"/>
<dbReference type="GO" id="GO:0030126">
    <property type="term" value="C:COPI vesicle coat"/>
    <property type="evidence" value="ECO:0007669"/>
    <property type="project" value="TreeGrafter"/>
</dbReference>
<keyword evidence="6 11" id="KW-0931">ER-Golgi transport</keyword>
<keyword evidence="13" id="KW-1185">Reference proteome</keyword>
<evidence type="ECO:0000256" key="6">
    <source>
        <dbReference type="ARBA" id="ARBA00022892"/>
    </source>
</evidence>